<dbReference type="EMBL" id="JAMKFB020000002">
    <property type="protein sequence ID" value="KAL0201193.1"/>
    <property type="molecule type" value="Genomic_DNA"/>
</dbReference>
<proteinExistence type="predicted"/>
<evidence type="ECO:0000313" key="1">
    <source>
        <dbReference type="EMBL" id="KAL0201193.1"/>
    </source>
</evidence>
<keyword evidence="2" id="KW-1185">Reference proteome</keyword>
<organism evidence="1 2">
    <name type="scientific">Cirrhinus mrigala</name>
    <name type="common">Mrigala</name>
    <dbReference type="NCBI Taxonomy" id="683832"/>
    <lineage>
        <taxon>Eukaryota</taxon>
        <taxon>Metazoa</taxon>
        <taxon>Chordata</taxon>
        <taxon>Craniata</taxon>
        <taxon>Vertebrata</taxon>
        <taxon>Euteleostomi</taxon>
        <taxon>Actinopterygii</taxon>
        <taxon>Neopterygii</taxon>
        <taxon>Teleostei</taxon>
        <taxon>Ostariophysi</taxon>
        <taxon>Cypriniformes</taxon>
        <taxon>Cyprinidae</taxon>
        <taxon>Labeoninae</taxon>
        <taxon>Labeonini</taxon>
        <taxon>Cirrhinus</taxon>
    </lineage>
</organism>
<sequence>MSSIASIKTEEDISTIVQMLMEVKYEPVENNISANIENLIFGHTMEDIASVK</sequence>
<comment type="caution">
    <text evidence="1">The sequence shown here is derived from an EMBL/GenBank/DDBJ whole genome shotgun (WGS) entry which is preliminary data.</text>
</comment>
<reference evidence="1 2" key="1">
    <citation type="submission" date="2024-05" db="EMBL/GenBank/DDBJ databases">
        <title>Genome sequencing and assembly of Indian major carp, Cirrhinus mrigala (Hamilton, 1822).</title>
        <authorList>
            <person name="Mohindra V."/>
            <person name="Chowdhury L.M."/>
            <person name="Lal K."/>
            <person name="Jena J.K."/>
        </authorList>
    </citation>
    <scope>NUCLEOTIDE SEQUENCE [LARGE SCALE GENOMIC DNA]</scope>
    <source>
        <strain evidence="1">CM1030</strain>
        <tissue evidence="1">Blood</tissue>
    </source>
</reference>
<protein>
    <submittedName>
        <fullName evidence="1">Uncharacterized protein</fullName>
    </submittedName>
</protein>
<evidence type="ECO:0000313" key="2">
    <source>
        <dbReference type="Proteomes" id="UP001529510"/>
    </source>
</evidence>
<accession>A0ABD0RS08</accession>
<feature type="non-terminal residue" evidence="1">
    <location>
        <position position="52"/>
    </location>
</feature>
<dbReference type="Proteomes" id="UP001529510">
    <property type="component" value="Unassembled WGS sequence"/>
</dbReference>
<dbReference type="AlphaFoldDB" id="A0ABD0RS08"/>
<gene>
    <name evidence="1" type="ORF">M9458_004380</name>
</gene>
<name>A0ABD0RS08_CIRMR</name>